<sequence length="87" mass="9588">MVTPSPTPSPTTTPPNTPIVTPRKLPRVVLTPVSPTALKMLTILTMRLKELLVLDYLFAKKYADVADQSAADLVEHITKEQEEGFDV</sequence>
<evidence type="ECO:0000313" key="3">
    <source>
        <dbReference type="Proteomes" id="UP001292094"/>
    </source>
</evidence>
<name>A0AAE1TWX1_9EUCA</name>
<proteinExistence type="predicted"/>
<protein>
    <submittedName>
        <fullName evidence="2">Uncharacterized protein</fullName>
    </submittedName>
</protein>
<reference evidence="2" key="1">
    <citation type="submission" date="2023-11" db="EMBL/GenBank/DDBJ databases">
        <title>Genome assemblies of two species of porcelain crab, Petrolisthes cinctipes and Petrolisthes manimaculis (Anomura: Porcellanidae).</title>
        <authorList>
            <person name="Angst P."/>
        </authorList>
    </citation>
    <scope>NUCLEOTIDE SEQUENCE</scope>
    <source>
        <strain evidence="2">PB745_02</strain>
        <tissue evidence="2">Gill</tissue>
    </source>
</reference>
<accession>A0AAE1TWX1</accession>
<dbReference type="EMBL" id="JAWZYT010003503">
    <property type="protein sequence ID" value="KAK4298100.1"/>
    <property type="molecule type" value="Genomic_DNA"/>
</dbReference>
<dbReference type="Proteomes" id="UP001292094">
    <property type="component" value="Unassembled WGS sequence"/>
</dbReference>
<comment type="caution">
    <text evidence="2">The sequence shown here is derived from an EMBL/GenBank/DDBJ whole genome shotgun (WGS) entry which is preliminary data.</text>
</comment>
<keyword evidence="3" id="KW-1185">Reference proteome</keyword>
<feature type="compositionally biased region" description="Pro residues" evidence="1">
    <location>
        <begin position="1"/>
        <end position="17"/>
    </location>
</feature>
<gene>
    <name evidence="2" type="ORF">Pmani_029539</name>
</gene>
<evidence type="ECO:0000256" key="1">
    <source>
        <dbReference type="SAM" id="MobiDB-lite"/>
    </source>
</evidence>
<evidence type="ECO:0000313" key="2">
    <source>
        <dbReference type="EMBL" id="KAK4298100.1"/>
    </source>
</evidence>
<organism evidence="2 3">
    <name type="scientific">Petrolisthes manimaculis</name>
    <dbReference type="NCBI Taxonomy" id="1843537"/>
    <lineage>
        <taxon>Eukaryota</taxon>
        <taxon>Metazoa</taxon>
        <taxon>Ecdysozoa</taxon>
        <taxon>Arthropoda</taxon>
        <taxon>Crustacea</taxon>
        <taxon>Multicrustacea</taxon>
        <taxon>Malacostraca</taxon>
        <taxon>Eumalacostraca</taxon>
        <taxon>Eucarida</taxon>
        <taxon>Decapoda</taxon>
        <taxon>Pleocyemata</taxon>
        <taxon>Anomura</taxon>
        <taxon>Galatheoidea</taxon>
        <taxon>Porcellanidae</taxon>
        <taxon>Petrolisthes</taxon>
    </lineage>
</organism>
<dbReference type="AlphaFoldDB" id="A0AAE1TWX1"/>
<feature type="region of interest" description="Disordered" evidence="1">
    <location>
        <begin position="1"/>
        <end position="20"/>
    </location>
</feature>